<accession>A0AAN5CGP0</accession>
<organism evidence="12 13">
    <name type="scientific">Pristionchus mayeri</name>
    <dbReference type="NCBI Taxonomy" id="1317129"/>
    <lineage>
        <taxon>Eukaryota</taxon>
        <taxon>Metazoa</taxon>
        <taxon>Ecdysozoa</taxon>
        <taxon>Nematoda</taxon>
        <taxon>Chromadorea</taxon>
        <taxon>Rhabditida</taxon>
        <taxon>Rhabditina</taxon>
        <taxon>Diplogasteromorpha</taxon>
        <taxon>Diplogasteroidea</taxon>
        <taxon>Neodiplogasteridae</taxon>
        <taxon>Pristionchus</taxon>
    </lineage>
</organism>
<keyword evidence="7" id="KW-0333">Golgi apparatus</keyword>
<evidence type="ECO:0000256" key="1">
    <source>
        <dbReference type="ARBA" id="ARBA00002743"/>
    </source>
</evidence>
<proteinExistence type="inferred from homology"/>
<evidence type="ECO:0000313" key="12">
    <source>
        <dbReference type="EMBL" id="GMR41871.1"/>
    </source>
</evidence>
<comment type="function">
    <text evidence="1">Positive regulator of amino acid starvation-induced autophagy.</text>
</comment>
<evidence type="ECO:0000256" key="6">
    <source>
        <dbReference type="ARBA" id="ARBA00022490"/>
    </source>
</evidence>
<sequence length="167" mass="18228">RSELVVLDGADSIVDGDIVEENDEHEDANADDVGSNTKLHVSMSASNETAKTPVSVDEEFPLADEGEDTIKVVGRTPRPAQPLPREEPPEDAEEKARLIAHVLELQDTLDDLSQRVECVKEESVKLRSENQVLGQYIQNLMASSTVFQSSTPAPNGISPIQTVHCVR</sequence>
<dbReference type="GO" id="GO:0000139">
    <property type="term" value="C:Golgi membrane"/>
    <property type="evidence" value="ECO:0007669"/>
    <property type="project" value="UniProtKB-SubCell"/>
</dbReference>
<evidence type="ECO:0000256" key="4">
    <source>
        <dbReference type="ARBA" id="ARBA00004601"/>
    </source>
</evidence>
<feature type="region of interest" description="Disordered" evidence="11">
    <location>
        <begin position="15"/>
        <end position="36"/>
    </location>
</feature>
<comment type="similarity">
    <text evidence="5">Belongs to the SCOC family.</text>
</comment>
<gene>
    <name evidence="12" type="ORF">PMAYCL1PPCAC_12066</name>
</gene>
<name>A0AAN5CGP0_9BILA</name>
<dbReference type="Pfam" id="PF10224">
    <property type="entry name" value="DUF2205"/>
    <property type="match status" value="1"/>
</dbReference>
<dbReference type="Gene3D" id="1.20.5.170">
    <property type="match status" value="1"/>
</dbReference>
<comment type="subcellular location">
    <subcellularLocation>
        <location evidence="3">Cytoplasm</location>
        <location evidence="3">Cytosol</location>
    </subcellularLocation>
    <subcellularLocation>
        <location evidence="2">Golgi apparatus membrane</location>
        <topology evidence="2">Peripheral membrane protein</topology>
        <orientation evidence="2">Cytoplasmic side</orientation>
    </subcellularLocation>
    <subcellularLocation>
        <location evidence="4">Golgi apparatus</location>
        <location evidence="4">trans-Golgi network</location>
    </subcellularLocation>
</comment>
<evidence type="ECO:0000256" key="7">
    <source>
        <dbReference type="ARBA" id="ARBA00023034"/>
    </source>
</evidence>
<dbReference type="InterPro" id="IPR019357">
    <property type="entry name" value="SCOC"/>
</dbReference>
<dbReference type="GO" id="GO:0005802">
    <property type="term" value="C:trans-Golgi network"/>
    <property type="evidence" value="ECO:0007669"/>
    <property type="project" value="TreeGrafter"/>
</dbReference>
<keyword evidence="9" id="KW-0472">Membrane</keyword>
<reference evidence="13" key="1">
    <citation type="submission" date="2022-10" db="EMBL/GenBank/DDBJ databases">
        <title>Genome assembly of Pristionchus species.</title>
        <authorList>
            <person name="Yoshida K."/>
            <person name="Sommer R.J."/>
        </authorList>
    </citation>
    <scope>NUCLEOTIDE SEQUENCE [LARGE SCALE GENOMIC DNA]</scope>
    <source>
        <strain evidence="13">RS5460</strain>
    </source>
</reference>
<evidence type="ECO:0000256" key="9">
    <source>
        <dbReference type="ARBA" id="ARBA00023136"/>
    </source>
</evidence>
<dbReference type="GO" id="GO:0005829">
    <property type="term" value="C:cytosol"/>
    <property type="evidence" value="ECO:0007669"/>
    <property type="project" value="UniProtKB-SubCell"/>
</dbReference>
<feature type="coiled-coil region" evidence="10">
    <location>
        <begin position="95"/>
        <end position="129"/>
    </location>
</feature>
<keyword evidence="6" id="KW-0963">Cytoplasm</keyword>
<dbReference type="AlphaFoldDB" id="A0AAN5CGP0"/>
<evidence type="ECO:0000256" key="10">
    <source>
        <dbReference type="SAM" id="Coils"/>
    </source>
</evidence>
<evidence type="ECO:0000256" key="11">
    <source>
        <dbReference type="SAM" id="MobiDB-lite"/>
    </source>
</evidence>
<feature type="region of interest" description="Disordered" evidence="11">
    <location>
        <begin position="62"/>
        <end position="93"/>
    </location>
</feature>
<dbReference type="PANTHER" id="PTHR21614:SF0">
    <property type="entry name" value="GEO08385P1"/>
    <property type="match status" value="1"/>
</dbReference>
<dbReference type="EMBL" id="BTRK01000003">
    <property type="protein sequence ID" value="GMR41871.1"/>
    <property type="molecule type" value="Genomic_DNA"/>
</dbReference>
<protein>
    <recommendedName>
        <fullName evidence="14">Short coiled-coil protein</fullName>
    </recommendedName>
</protein>
<keyword evidence="8 10" id="KW-0175">Coiled coil</keyword>
<dbReference type="Proteomes" id="UP001328107">
    <property type="component" value="Unassembled WGS sequence"/>
</dbReference>
<keyword evidence="13" id="KW-1185">Reference proteome</keyword>
<evidence type="ECO:0000313" key="13">
    <source>
        <dbReference type="Proteomes" id="UP001328107"/>
    </source>
</evidence>
<evidence type="ECO:0000256" key="2">
    <source>
        <dbReference type="ARBA" id="ARBA00004255"/>
    </source>
</evidence>
<dbReference type="PANTHER" id="PTHR21614">
    <property type="entry name" value="SHORT COILED COIL PROTEIN"/>
    <property type="match status" value="1"/>
</dbReference>
<evidence type="ECO:0000256" key="3">
    <source>
        <dbReference type="ARBA" id="ARBA00004514"/>
    </source>
</evidence>
<comment type="caution">
    <text evidence="12">The sequence shown here is derived from an EMBL/GenBank/DDBJ whole genome shotgun (WGS) entry which is preliminary data.</text>
</comment>
<feature type="non-terminal residue" evidence="12">
    <location>
        <position position="1"/>
    </location>
</feature>
<feature type="compositionally biased region" description="Acidic residues" evidence="11">
    <location>
        <begin position="17"/>
        <end position="30"/>
    </location>
</feature>
<evidence type="ECO:0008006" key="14">
    <source>
        <dbReference type="Google" id="ProtNLM"/>
    </source>
</evidence>
<evidence type="ECO:0000256" key="5">
    <source>
        <dbReference type="ARBA" id="ARBA00010880"/>
    </source>
</evidence>
<evidence type="ECO:0000256" key="8">
    <source>
        <dbReference type="ARBA" id="ARBA00023054"/>
    </source>
</evidence>